<keyword evidence="1" id="KW-1133">Transmembrane helix</keyword>
<dbReference type="InterPro" id="IPR045340">
    <property type="entry name" value="DUF6533"/>
</dbReference>
<dbReference type="HOGENOM" id="CLU_035509_11_3_1"/>
<dbReference type="AlphaFoldDB" id="A0A0C9X6J6"/>
<feature type="domain" description="DUF6533" evidence="2">
    <location>
        <begin position="26"/>
        <end position="71"/>
    </location>
</feature>
<keyword evidence="4" id="KW-1185">Reference proteome</keyword>
<feature type="transmembrane region" description="Helical" evidence="1">
    <location>
        <begin position="100"/>
        <end position="121"/>
    </location>
</feature>
<reference evidence="4" key="2">
    <citation type="submission" date="2015-01" db="EMBL/GenBank/DDBJ databases">
        <title>Evolutionary Origins and Diversification of the Mycorrhizal Mutualists.</title>
        <authorList>
            <consortium name="DOE Joint Genome Institute"/>
            <consortium name="Mycorrhizal Genomics Consortium"/>
            <person name="Kohler A."/>
            <person name="Kuo A."/>
            <person name="Nagy L.G."/>
            <person name="Floudas D."/>
            <person name="Copeland A."/>
            <person name="Barry K.W."/>
            <person name="Cichocki N."/>
            <person name="Veneault-Fourrey C."/>
            <person name="LaButti K."/>
            <person name="Lindquist E.A."/>
            <person name="Lipzen A."/>
            <person name="Lundell T."/>
            <person name="Morin E."/>
            <person name="Murat C."/>
            <person name="Riley R."/>
            <person name="Ohm R."/>
            <person name="Sun H."/>
            <person name="Tunlid A."/>
            <person name="Henrissat B."/>
            <person name="Grigoriev I.V."/>
            <person name="Hibbett D.S."/>
            <person name="Martin F."/>
        </authorList>
    </citation>
    <scope>NUCLEOTIDE SEQUENCE [LARGE SCALE GENOMIC DNA]</scope>
    <source>
        <strain evidence="4">LaAM-08-1</strain>
    </source>
</reference>
<feature type="transmembrane region" description="Helical" evidence="1">
    <location>
        <begin position="174"/>
        <end position="198"/>
    </location>
</feature>
<protein>
    <recommendedName>
        <fullName evidence="2">DUF6533 domain-containing protein</fullName>
    </recommendedName>
</protein>
<dbReference type="Pfam" id="PF20151">
    <property type="entry name" value="DUF6533"/>
    <property type="match status" value="1"/>
</dbReference>
<sequence length="310" mass="35128">MSTISDIIKELKQLTDYVESVRLVTYFDVAGSTMFLYDYLITLGMEVDLVWSSKWTFMKMLYFAQRYLPFVDAVALCFLNQLSTTIDPTACKMVEKARGVLMIAGISLSELVLTLRVWAVWERSSRVGLVLSILFLLAVSSSFVVSGFFLSSLQFVDKPYPTFQGCFITSASRVVYMNWVILMAYEAAILVMIVIPGISAYRLGGDTALHTIVYRDGVIVYIYLLALSTINVIVSISLPRMYLDILWSVERCLHSILTSRVLLDIRAYGRRAHTVWADGITELHFDSEVINTEPRFARRLGWARIRRGGA</sequence>
<keyword evidence="1" id="KW-0472">Membrane</keyword>
<name>A0A0C9X6J6_9AGAR</name>
<feature type="transmembrane region" description="Helical" evidence="1">
    <location>
        <begin position="60"/>
        <end position="79"/>
    </location>
</feature>
<evidence type="ECO:0000259" key="2">
    <source>
        <dbReference type="Pfam" id="PF20151"/>
    </source>
</evidence>
<dbReference type="Proteomes" id="UP000054477">
    <property type="component" value="Unassembled WGS sequence"/>
</dbReference>
<evidence type="ECO:0000313" key="4">
    <source>
        <dbReference type="Proteomes" id="UP000054477"/>
    </source>
</evidence>
<organism evidence="3 4">
    <name type="scientific">Laccaria amethystina LaAM-08-1</name>
    <dbReference type="NCBI Taxonomy" id="1095629"/>
    <lineage>
        <taxon>Eukaryota</taxon>
        <taxon>Fungi</taxon>
        <taxon>Dikarya</taxon>
        <taxon>Basidiomycota</taxon>
        <taxon>Agaricomycotina</taxon>
        <taxon>Agaricomycetes</taxon>
        <taxon>Agaricomycetidae</taxon>
        <taxon>Agaricales</taxon>
        <taxon>Agaricineae</taxon>
        <taxon>Hydnangiaceae</taxon>
        <taxon>Laccaria</taxon>
    </lineage>
</organism>
<feature type="transmembrane region" description="Helical" evidence="1">
    <location>
        <begin position="218"/>
        <end position="238"/>
    </location>
</feature>
<reference evidence="3 4" key="1">
    <citation type="submission" date="2014-04" db="EMBL/GenBank/DDBJ databases">
        <authorList>
            <consortium name="DOE Joint Genome Institute"/>
            <person name="Kuo A."/>
            <person name="Kohler A."/>
            <person name="Nagy L.G."/>
            <person name="Floudas D."/>
            <person name="Copeland A."/>
            <person name="Barry K.W."/>
            <person name="Cichocki N."/>
            <person name="Veneault-Fourrey C."/>
            <person name="LaButti K."/>
            <person name="Lindquist E.A."/>
            <person name="Lipzen A."/>
            <person name="Lundell T."/>
            <person name="Morin E."/>
            <person name="Murat C."/>
            <person name="Sun H."/>
            <person name="Tunlid A."/>
            <person name="Henrissat B."/>
            <person name="Grigoriev I.V."/>
            <person name="Hibbett D.S."/>
            <person name="Martin F."/>
            <person name="Nordberg H.P."/>
            <person name="Cantor M.N."/>
            <person name="Hua S.X."/>
        </authorList>
    </citation>
    <scope>NUCLEOTIDE SEQUENCE [LARGE SCALE GENOMIC DNA]</scope>
    <source>
        <strain evidence="3 4">LaAM-08-1</strain>
    </source>
</reference>
<accession>A0A0C9X6J6</accession>
<evidence type="ECO:0000256" key="1">
    <source>
        <dbReference type="SAM" id="Phobius"/>
    </source>
</evidence>
<dbReference type="OrthoDB" id="3350812at2759"/>
<dbReference type="EMBL" id="KN838620">
    <property type="protein sequence ID" value="KIK00681.1"/>
    <property type="molecule type" value="Genomic_DNA"/>
</dbReference>
<feature type="transmembrane region" description="Helical" evidence="1">
    <location>
        <begin position="21"/>
        <end position="40"/>
    </location>
</feature>
<proteinExistence type="predicted"/>
<gene>
    <name evidence="3" type="ORF">K443DRAFT_678976</name>
</gene>
<evidence type="ECO:0000313" key="3">
    <source>
        <dbReference type="EMBL" id="KIK00681.1"/>
    </source>
</evidence>
<feature type="transmembrane region" description="Helical" evidence="1">
    <location>
        <begin position="127"/>
        <end position="153"/>
    </location>
</feature>
<keyword evidence="1" id="KW-0812">Transmembrane</keyword>